<dbReference type="InterPro" id="IPR004029">
    <property type="entry name" value="UreE_N"/>
</dbReference>
<feature type="domain" description="UreE urease accessory N-terminal" evidence="7">
    <location>
        <begin position="2"/>
        <end position="65"/>
    </location>
</feature>
<protein>
    <recommendedName>
        <fullName evidence="5">Urease accessory protein UreE</fullName>
    </recommendedName>
</protein>
<sequence length="177" mass="19582">MSLPKAHSVTHAHHGDEVVTLSYDERFLRRKTLVTASGLRFLVDLEHTASLGLHDAFLLDDGRKVLVEPAPEALIEVTGDDLPRLAWHIGNRHTPAQIEPGRILIQRDHVMAHMLATLGAVTREVTAPFTPEGGAYGHGRTHGHDHSASHGPEDHSHEHDHAHGHRHDPFHGHGHEH</sequence>
<dbReference type="Proteomes" id="UP001144205">
    <property type="component" value="Unassembled WGS sequence"/>
</dbReference>
<comment type="caution">
    <text evidence="8">The sequence shown here is derived from an EMBL/GenBank/DDBJ whole genome shotgun (WGS) entry which is preliminary data.</text>
</comment>
<evidence type="ECO:0000313" key="9">
    <source>
        <dbReference type="Proteomes" id="UP001144205"/>
    </source>
</evidence>
<dbReference type="Gene3D" id="2.60.260.20">
    <property type="entry name" value="Urease metallochaperone UreE, N-terminal domain"/>
    <property type="match status" value="1"/>
</dbReference>
<evidence type="ECO:0000256" key="5">
    <source>
        <dbReference type="HAMAP-Rule" id="MF_00822"/>
    </source>
</evidence>
<dbReference type="InterPro" id="IPR007864">
    <property type="entry name" value="UreE_C_dom"/>
</dbReference>
<evidence type="ECO:0000256" key="2">
    <source>
        <dbReference type="ARBA" id="ARBA00022490"/>
    </source>
</evidence>
<dbReference type="SUPFAM" id="SSF69737">
    <property type="entry name" value="Urease metallochaperone UreE, C-terminal domain"/>
    <property type="match status" value="1"/>
</dbReference>
<comment type="subcellular location">
    <subcellularLocation>
        <location evidence="1 5">Cytoplasm</location>
    </subcellularLocation>
</comment>
<gene>
    <name evidence="5" type="primary">ureE</name>
    <name evidence="8" type="ORF">STA1M1_30180</name>
</gene>
<dbReference type="Pfam" id="PF05194">
    <property type="entry name" value="UreE_C"/>
    <property type="match status" value="1"/>
</dbReference>
<feature type="compositionally biased region" description="Basic and acidic residues" evidence="6">
    <location>
        <begin position="142"/>
        <end position="177"/>
    </location>
</feature>
<keyword evidence="4 5" id="KW-0143">Chaperone</keyword>
<dbReference type="Pfam" id="PF02814">
    <property type="entry name" value="UreE_N"/>
    <property type="match status" value="1"/>
</dbReference>
<keyword evidence="9" id="KW-1185">Reference proteome</keyword>
<accession>A0ABQ5LVW8</accession>
<evidence type="ECO:0000256" key="6">
    <source>
        <dbReference type="SAM" id="MobiDB-lite"/>
    </source>
</evidence>
<dbReference type="HAMAP" id="MF_00822">
    <property type="entry name" value="UreE"/>
    <property type="match status" value="1"/>
</dbReference>
<dbReference type="RefSeq" id="WP_281843185.1">
    <property type="nucleotide sequence ID" value="NZ_BROH01000010.1"/>
</dbReference>
<dbReference type="PIRSF" id="PIRSF036402">
    <property type="entry name" value="Ureas_acces_UreE"/>
    <property type="match status" value="1"/>
</dbReference>
<comment type="function">
    <text evidence="5">Involved in urease metallocenter assembly. Binds nickel. Probably functions as a nickel donor during metallocenter assembly.</text>
</comment>
<evidence type="ECO:0000259" key="7">
    <source>
        <dbReference type="SMART" id="SM00988"/>
    </source>
</evidence>
<evidence type="ECO:0000256" key="4">
    <source>
        <dbReference type="ARBA" id="ARBA00023186"/>
    </source>
</evidence>
<name>A0ABQ5LVW8_9RHOB</name>
<proteinExistence type="inferred from homology"/>
<dbReference type="InterPro" id="IPR036118">
    <property type="entry name" value="UreE_N_sf"/>
</dbReference>
<feature type="region of interest" description="Disordered" evidence="6">
    <location>
        <begin position="129"/>
        <end position="177"/>
    </location>
</feature>
<dbReference type="SMART" id="SM00988">
    <property type="entry name" value="UreE_N"/>
    <property type="match status" value="1"/>
</dbReference>
<keyword evidence="3 5" id="KW-0533">Nickel</keyword>
<organism evidence="8 9">
    <name type="scientific">Sinisalibacter aestuarii</name>
    <dbReference type="NCBI Taxonomy" id="2949426"/>
    <lineage>
        <taxon>Bacteria</taxon>
        <taxon>Pseudomonadati</taxon>
        <taxon>Pseudomonadota</taxon>
        <taxon>Alphaproteobacteria</taxon>
        <taxon>Rhodobacterales</taxon>
        <taxon>Roseobacteraceae</taxon>
        <taxon>Sinisalibacter</taxon>
    </lineage>
</organism>
<evidence type="ECO:0000256" key="1">
    <source>
        <dbReference type="ARBA" id="ARBA00004496"/>
    </source>
</evidence>
<evidence type="ECO:0000256" key="3">
    <source>
        <dbReference type="ARBA" id="ARBA00022596"/>
    </source>
</evidence>
<dbReference type="SUPFAM" id="SSF69287">
    <property type="entry name" value="Urease metallochaperone UreE, N-terminal domain"/>
    <property type="match status" value="1"/>
</dbReference>
<evidence type="ECO:0000313" key="8">
    <source>
        <dbReference type="EMBL" id="GKY89149.1"/>
    </source>
</evidence>
<dbReference type="Gene3D" id="3.30.70.790">
    <property type="entry name" value="UreE, C-terminal domain"/>
    <property type="match status" value="1"/>
</dbReference>
<dbReference type="InterPro" id="IPR012406">
    <property type="entry name" value="UreE"/>
</dbReference>
<comment type="similarity">
    <text evidence="5">Belongs to the UreE family.</text>
</comment>
<keyword evidence="2 5" id="KW-0963">Cytoplasm</keyword>
<reference evidence="8" key="1">
    <citation type="journal article" date="2023" name="Int. J. Syst. Evol. Microbiol.">
        <title>Sinisalibacter aestuarii sp. nov., isolated from estuarine sediment of the Arakawa River.</title>
        <authorList>
            <person name="Arafat S.T."/>
            <person name="Hirano S."/>
            <person name="Sato A."/>
            <person name="Takeuchi K."/>
            <person name="Yasuda T."/>
            <person name="Terahara T."/>
            <person name="Hamada M."/>
            <person name="Kobayashi T."/>
        </authorList>
    </citation>
    <scope>NUCLEOTIDE SEQUENCE</scope>
    <source>
        <strain evidence="8">B-399</strain>
    </source>
</reference>
<dbReference type="EMBL" id="BROH01000010">
    <property type="protein sequence ID" value="GKY89149.1"/>
    <property type="molecule type" value="Genomic_DNA"/>
</dbReference>